<dbReference type="SUPFAM" id="SSF63446">
    <property type="entry name" value="Type I dockerin domain"/>
    <property type="match status" value="1"/>
</dbReference>
<feature type="domain" description="Dockerin" evidence="1">
    <location>
        <begin position="963"/>
        <end position="1028"/>
    </location>
</feature>
<evidence type="ECO:0000259" key="1">
    <source>
        <dbReference type="PROSITE" id="PS51766"/>
    </source>
</evidence>
<dbReference type="CDD" id="cd14256">
    <property type="entry name" value="Dockerin_I"/>
    <property type="match status" value="1"/>
</dbReference>
<dbReference type="EMBL" id="JACOPS010000001">
    <property type="protein sequence ID" value="MBC5727096.1"/>
    <property type="molecule type" value="Genomic_DNA"/>
</dbReference>
<dbReference type="InterPro" id="IPR018247">
    <property type="entry name" value="EF_Hand_1_Ca_BS"/>
</dbReference>
<accession>A0ABR7HHV8</accession>
<reference evidence="2 3" key="1">
    <citation type="submission" date="2020-08" db="EMBL/GenBank/DDBJ databases">
        <title>Genome public.</title>
        <authorList>
            <person name="Liu C."/>
            <person name="Sun Q."/>
        </authorList>
    </citation>
    <scope>NUCLEOTIDE SEQUENCE [LARGE SCALE GENOMIC DNA]</scope>
    <source>
        <strain evidence="2 3">NSJ-71</strain>
    </source>
</reference>
<sequence>MKAKLSKKLLSIGLSVLMAVSVLPLSLISTNAVTCNIKISNITYPRPDAKPDHNIKYSGNLKYELLGTVWSSDNDSISASIEPKEFENFYKTLFGSMSDQLSEETNDLPKFVDTESYYFYSMFVVRNQTIPYGMQADVEFYDTDNNLLEGSEERMFMPVSTLKSQLPDDTYIDPNYLSDNDTVLLCATKRIICSPKDHIHTSGAKAYDIFEHYELCKTCGKKMLDTVYTHSESSYKGREHWYVDKQPTNTTDGRWYKKCSNCNYEFDSLTIPKRSNQIIVKSYDELKAALAKGGKQWITINFTNSYNGYEVIEDSKQNNELCLDDPKAEITINMNKFKISRETLYDDCLFNIKRGSLRILQFDTSSLNDNNTTFSFFSGNNNRCIFNVAKGASLRLSNISGVARSTEFYYDFPCVISKGNLQIDGGIYTTYTEKPAINITGGNVTINGGKFEATSKGPVIGTLVKSAYENDYKNITINNGHFGGLYNAFVFDEYTTATINQGNFEYDDYYERKQAFGVVANGGKLTINGGNYYAKKAAVEATDMQSFNINGGYFKLFDENNYNFEGAVCIKTTLDYDYLPVISGGTYVGSYGITFLQKPKITDQWLARRVDFSNVISSKCKVYDDEKKVDINIVSNSLGKKYLQIIAPNPVITTQPTDGYSPNLGDTVTFYINATNADTYKWHIIDENGREIDWLYILTNGYGELFTSSGGKKLFITKVSDWLNGKQIYCDAISGNNTVHSNIVNIKIDKKLKYMNDIYFDNFDDMCNNKTIGDYKKPKTSENALYTIGEVEWAKYGKRLDDSYKISIGEKLSLALEIIPKSGYELNNNIYGRVNGIDSVGTLKRANGKRYMIFDINVSVPDKYKTQNIEVNIKAPTVGAAPAKTASCVAGNVNINKIEWSPTDSKFISNKSYTVKIEVTPIYGWGDIETVTAKVNGNNAKFIKEGGGKNKKYYISYTFDKPSDVLLGDIDGNGTLSILDVTLGQRYLTGDVVLSETQKQAADINCDGQINVNDMTQIQIVISSGAGL</sequence>
<dbReference type="InterPro" id="IPR036439">
    <property type="entry name" value="Dockerin_dom_sf"/>
</dbReference>
<protein>
    <recommendedName>
        <fullName evidence="1">Dockerin domain-containing protein</fullName>
    </recommendedName>
</protein>
<evidence type="ECO:0000313" key="2">
    <source>
        <dbReference type="EMBL" id="MBC5727096.1"/>
    </source>
</evidence>
<organism evidence="2 3">
    <name type="scientific">Ruminococcus intestinalis</name>
    <dbReference type="NCBI Taxonomy" id="2763066"/>
    <lineage>
        <taxon>Bacteria</taxon>
        <taxon>Bacillati</taxon>
        <taxon>Bacillota</taxon>
        <taxon>Clostridia</taxon>
        <taxon>Eubacteriales</taxon>
        <taxon>Oscillospiraceae</taxon>
        <taxon>Ruminococcus</taxon>
    </lineage>
</organism>
<keyword evidence="3" id="KW-1185">Reference proteome</keyword>
<dbReference type="RefSeq" id="WP_186934508.1">
    <property type="nucleotide sequence ID" value="NZ_JACOPS010000001.1"/>
</dbReference>
<dbReference type="InterPro" id="IPR002105">
    <property type="entry name" value="Dockerin_1_rpt"/>
</dbReference>
<dbReference type="PROSITE" id="PS00018">
    <property type="entry name" value="EF_HAND_1"/>
    <property type="match status" value="2"/>
</dbReference>
<gene>
    <name evidence="2" type="ORF">H8R91_00860</name>
</gene>
<name>A0ABR7HHV8_9FIRM</name>
<comment type="caution">
    <text evidence="2">The sequence shown here is derived from an EMBL/GenBank/DDBJ whole genome shotgun (WGS) entry which is preliminary data.</text>
</comment>
<dbReference type="InterPro" id="IPR016134">
    <property type="entry name" value="Dockerin_dom"/>
</dbReference>
<proteinExistence type="predicted"/>
<dbReference type="Gene3D" id="1.10.1330.10">
    <property type="entry name" value="Dockerin domain"/>
    <property type="match status" value="1"/>
</dbReference>
<dbReference type="Pfam" id="PF00404">
    <property type="entry name" value="Dockerin_1"/>
    <property type="match status" value="1"/>
</dbReference>
<dbReference type="PROSITE" id="PS51766">
    <property type="entry name" value="DOCKERIN"/>
    <property type="match status" value="1"/>
</dbReference>
<evidence type="ECO:0000313" key="3">
    <source>
        <dbReference type="Proteomes" id="UP000636755"/>
    </source>
</evidence>
<dbReference type="Proteomes" id="UP000636755">
    <property type="component" value="Unassembled WGS sequence"/>
</dbReference>